<dbReference type="RefSeq" id="WP_035961958.1">
    <property type="nucleotide sequence ID" value="NZ_JROM01000016.1"/>
</dbReference>
<evidence type="ECO:0000256" key="2">
    <source>
        <dbReference type="SAM" id="Phobius"/>
    </source>
</evidence>
<reference evidence="3 4" key="1">
    <citation type="submission" date="2014-09" db="EMBL/GenBank/DDBJ databases">
        <title>High-quality draft genome sequence of Kocuria marina SO9-6, an actinobacterium isolated from a copper mine.</title>
        <authorList>
            <person name="Castro D.B."/>
            <person name="Pereira L.B."/>
            <person name="Silva M.V."/>
            <person name="Silva B.P."/>
            <person name="Zanardi B.R."/>
            <person name="Carlos C."/>
            <person name="Belgini D.R."/>
            <person name="Limache E.G."/>
            <person name="Lacerda G.V."/>
            <person name="Nery M.B."/>
            <person name="Gomes M.B."/>
            <person name="Souza S."/>
            <person name="Silva T.M."/>
            <person name="Rodrigues V.D."/>
            <person name="Paulino L.C."/>
            <person name="Vicentini R."/>
            <person name="Ferraz L.F."/>
            <person name="Ottoboni L.M."/>
        </authorList>
    </citation>
    <scope>NUCLEOTIDE SEQUENCE [LARGE SCALE GENOMIC DNA]</scope>
    <source>
        <strain evidence="3 4">SO9-6</strain>
    </source>
</reference>
<feature type="compositionally biased region" description="Basic and acidic residues" evidence="1">
    <location>
        <begin position="32"/>
        <end position="83"/>
    </location>
</feature>
<evidence type="ECO:0000313" key="3">
    <source>
        <dbReference type="EMBL" id="KHE74952.1"/>
    </source>
</evidence>
<sequence>MFGRKKSAESSGSTAVGARTTADPAVPTDRGGQPRDGRTPDGKKGRPTPTRKEQEAARLRPLIPEDRKAAKAESKIAERERRAQAQAGMAAGDERYLGPRDAGPQRRFARDWVDSRFNIGEYVLIFLLLILVLMFLPVQSVAITLIWIVYGYIILCVIDAIIMSNRLHAALRRKFGTVQRGTRWYAAMRTFTMRRMRLPKPQVRRGERPE</sequence>
<dbReference type="InterPro" id="IPR021403">
    <property type="entry name" value="DUF3043"/>
</dbReference>
<dbReference type="Proteomes" id="UP000030664">
    <property type="component" value="Unassembled WGS sequence"/>
</dbReference>
<proteinExistence type="predicted"/>
<name>A0A0B0DFQ2_9MICC</name>
<dbReference type="EMBL" id="JROM01000016">
    <property type="protein sequence ID" value="KHE74952.1"/>
    <property type="molecule type" value="Genomic_DNA"/>
</dbReference>
<evidence type="ECO:0000313" key="4">
    <source>
        <dbReference type="Proteomes" id="UP000030664"/>
    </source>
</evidence>
<feature type="region of interest" description="Disordered" evidence="1">
    <location>
        <begin position="1"/>
        <end position="96"/>
    </location>
</feature>
<organism evidence="3 4">
    <name type="scientific">Kocuria marina</name>
    <dbReference type="NCBI Taxonomy" id="223184"/>
    <lineage>
        <taxon>Bacteria</taxon>
        <taxon>Bacillati</taxon>
        <taxon>Actinomycetota</taxon>
        <taxon>Actinomycetes</taxon>
        <taxon>Micrococcales</taxon>
        <taxon>Micrococcaceae</taxon>
        <taxon>Kocuria</taxon>
    </lineage>
</organism>
<gene>
    <name evidence="3" type="ORF">AS25_03940</name>
</gene>
<dbReference type="Pfam" id="PF11241">
    <property type="entry name" value="DUF3043"/>
    <property type="match status" value="1"/>
</dbReference>
<accession>A0A0B0DFQ2</accession>
<keyword evidence="2" id="KW-0812">Transmembrane</keyword>
<evidence type="ECO:0000256" key="1">
    <source>
        <dbReference type="SAM" id="MobiDB-lite"/>
    </source>
</evidence>
<dbReference type="AlphaFoldDB" id="A0A0B0DFQ2"/>
<feature type="transmembrane region" description="Helical" evidence="2">
    <location>
        <begin position="117"/>
        <end position="136"/>
    </location>
</feature>
<feature type="transmembrane region" description="Helical" evidence="2">
    <location>
        <begin position="142"/>
        <end position="164"/>
    </location>
</feature>
<protein>
    <submittedName>
        <fullName evidence="3">Membrane protein</fullName>
    </submittedName>
</protein>
<dbReference type="eggNOG" id="ENOG5031D67">
    <property type="taxonomic scope" value="Bacteria"/>
</dbReference>
<comment type="caution">
    <text evidence="3">The sequence shown here is derived from an EMBL/GenBank/DDBJ whole genome shotgun (WGS) entry which is preliminary data.</text>
</comment>
<keyword evidence="2" id="KW-1133">Transmembrane helix</keyword>
<dbReference type="STRING" id="223184.AS25_03940"/>
<keyword evidence="2" id="KW-0472">Membrane</keyword>